<reference evidence="1" key="1">
    <citation type="journal article" date="2021" name="Open Biol.">
        <title>Shared evolutionary footprints suggest mitochondrial oxidative damage underlies multiple complex I losses in fungi.</title>
        <authorList>
            <person name="Schikora-Tamarit M.A."/>
            <person name="Marcet-Houben M."/>
            <person name="Nosek J."/>
            <person name="Gabaldon T."/>
        </authorList>
    </citation>
    <scope>NUCLEOTIDE SEQUENCE</scope>
    <source>
        <strain evidence="1">CBS2887</strain>
    </source>
</reference>
<organism evidence="1 2">
    <name type="scientific">Wickerhamomyces pijperi</name>
    <name type="common">Yeast</name>
    <name type="synonym">Pichia pijperi</name>
    <dbReference type="NCBI Taxonomy" id="599730"/>
    <lineage>
        <taxon>Eukaryota</taxon>
        <taxon>Fungi</taxon>
        <taxon>Dikarya</taxon>
        <taxon>Ascomycota</taxon>
        <taxon>Saccharomycotina</taxon>
        <taxon>Saccharomycetes</taxon>
        <taxon>Phaffomycetales</taxon>
        <taxon>Wickerhamomycetaceae</taxon>
        <taxon>Wickerhamomyces</taxon>
    </lineage>
</organism>
<reference evidence="1" key="2">
    <citation type="submission" date="2021-01" db="EMBL/GenBank/DDBJ databases">
        <authorList>
            <person name="Schikora-Tamarit M.A."/>
        </authorList>
    </citation>
    <scope>NUCLEOTIDE SEQUENCE</scope>
    <source>
        <strain evidence="1">CBS2887</strain>
    </source>
</reference>
<dbReference type="EMBL" id="JAEUBG010004721">
    <property type="protein sequence ID" value="KAH3680517.1"/>
    <property type="molecule type" value="Genomic_DNA"/>
</dbReference>
<name>A0A9P8PZN9_WICPI</name>
<accession>A0A9P8PZN9</accession>
<gene>
    <name evidence="1" type="ORF">WICPIJ_008259</name>
</gene>
<comment type="caution">
    <text evidence="1">The sequence shown here is derived from an EMBL/GenBank/DDBJ whole genome shotgun (WGS) entry which is preliminary data.</text>
</comment>
<evidence type="ECO:0000313" key="2">
    <source>
        <dbReference type="Proteomes" id="UP000774326"/>
    </source>
</evidence>
<proteinExistence type="predicted"/>
<keyword evidence="2" id="KW-1185">Reference proteome</keyword>
<dbReference type="AlphaFoldDB" id="A0A9P8PZN9"/>
<protein>
    <submittedName>
        <fullName evidence="1">Uncharacterized protein</fullName>
    </submittedName>
</protein>
<sequence>MPTKAHELADWIAKPTMTQAAKLAQATPERYDPSYVVRAIRPFLPRSPTIAKNVRMESCLISLYILEFGNIFGDVVSKVDIAEFLSVPPQRAGPAAAWVSLGSGDIVVITYDSVLILKEFDIVLPRRCQSIASG</sequence>
<evidence type="ECO:0000313" key="1">
    <source>
        <dbReference type="EMBL" id="KAH3680517.1"/>
    </source>
</evidence>
<dbReference type="Proteomes" id="UP000774326">
    <property type="component" value="Unassembled WGS sequence"/>
</dbReference>